<evidence type="ECO:0000256" key="2">
    <source>
        <dbReference type="ARBA" id="ARBA00001946"/>
    </source>
</evidence>
<dbReference type="GO" id="GO:0016787">
    <property type="term" value="F:hydrolase activity"/>
    <property type="evidence" value="ECO:0007669"/>
    <property type="project" value="UniProtKB-KW"/>
</dbReference>
<keyword evidence="7" id="KW-0808">Transferase</keyword>
<evidence type="ECO:0000256" key="1">
    <source>
        <dbReference type="ARBA" id="ARBA00001936"/>
    </source>
</evidence>
<dbReference type="SUPFAM" id="SSF52540">
    <property type="entry name" value="P-loop containing nucleoside triphosphate hydrolases"/>
    <property type="match status" value="1"/>
</dbReference>
<feature type="region of interest" description="Disordered" evidence="23">
    <location>
        <begin position="1"/>
        <end position="20"/>
    </location>
</feature>
<dbReference type="Pfam" id="PF02407">
    <property type="entry name" value="Viral_Rep"/>
    <property type="match status" value="1"/>
</dbReference>
<evidence type="ECO:0000256" key="6">
    <source>
        <dbReference type="ARBA" id="ARBA00022562"/>
    </source>
</evidence>
<dbReference type="Gene3D" id="3.40.1310.20">
    <property type="match status" value="1"/>
</dbReference>
<keyword evidence="10" id="KW-0540">Nuclease</keyword>
<evidence type="ECO:0000313" key="25">
    <source>
        <dbReference type="EMBL" id="AJD07553.1"/>
    </source>
</evidence>
<reference evidence="25 26" key="1">
    <citation type="journal article" date="2015" name="Infect. Genet. Evol.">
        <title>Characterisation of a diverse range of circular replication-associated protein encoding DNA viruses recovered from a sewage treatment oxidation pond.</title>
        <authorList>
            <person name="Kraberger S."/>
            <person name="Arguello-Astorga G.R."/>
            <person name="Greenfield L.G."/>
            <person name="Galilee C."/>
            <person name="Law D."/>
            <person name="Martin D.P."/>
            <person name="Varsani A."/>
        </authorList>
    </citation>
    <scope>NUCLEOTIDE SEQUENCE [LARGE SCALE GENOMIC DNA]</scope>
    <source>
        <strain evidence="25">SaCV-29_NZ-BS4325-2012</strain>
    </source>
</reference>
<keyword evidence="17" id="KW-0190">Covalent protein-DNA linkage</keyword>
<feature type="region of interest" description="Disordered" evidence="23">
    <location>
        <begin position="412"/>
        <end position="527"/>
    </location>
</feature>
<comment type="subcellular location">
    <subcellularLocation>
        <location evidence="3">Host nucleus</location>
    </subcellularLocation>
</comment>
<dbReference type="KEGG" id="vg:22974531"/>
<dbReference type="GO" id="GO:0003724">
    <property type="term" value="F:RNA helicase activity"/>
    <property type="evidence" value="ECO:0007669"/>
    <property type="project" value="InterPro"/>
</dbReference>
<comment type="catalytic activity">
    <reaction evidence="22">
        <text>ATP + H2O = ADP + phosphate + H(+)</text>
        <dbReference type="Rhea" id="RHEA:13065"/>
        <dbReference type="ChEBI" id="CHEBI:15377"/>
        <dbReference type="ChEBI" id="CHEBI:15378"/>
        <dbReference type="ChEBI" id="CHEBI:30616"/>
        <dbReference type="ChEBI" id="CHEBI:43474"/>
        <dbReference type="ChEBI" id="CHEBI:456216"/>
    </reaction>
</comment>
<evidence type="ECO:0000256" key="5">
    <source>
        <dbReference type="ARBA" id="ARBA00014531"/>
    </source>
</evidence>
<dbReference type="InterPro" id="IPR000605">
    <property type="entry name" value="Helicase_SF3_ssDNA/RNA_vir"/>
</dbReference>
<dbReference type="OrthoDB" id="9195at10239"/>
<evidence type="ECO:0000256" key="16">
    <source>
        <dbReference type="ARBA" id="ARBA00022840"/>
    </source>
</evidence>
<keyword evidence="26" id="KW-1185">Reference proteome</keyword>
<protein>
    <recommendedName>
        <fullName evidence="5">Replication-associated protein</fullName>
    </recommendedName>
    <alternativeName>
        <fullName evidence="20">ATP-dependent helicase Rep</fullName>
    </alternativeName>
    <alternativeName>
        <fullName evidence="21">RepP</fullName>
    </alternativeName>
</protein>
<organism evidence="25 26">
    <name type="scientific">Sewage-associated circular DNA virus-29</name>
    <dbReference type="NCBI Taxonomy" id="1592096"/>
    <lineage>
        <taxon>Viruses</taxon>
        <taxon>Monodnaviria</taxon>
        <taxon>Shotokuvirae</taxon>
        <taxon>Cressdnaviricota</taxon>
        <taxon>Arfiviricetes</taxon>
        <taxon>Rohanvirales</taxon>
        <taxon>Adamaviridae</taxon>
        <taxon>Caradhivirus</taxon>
        <taxon>Caradhivirus amobel</taxon>
    </lineage>
</organism>
<dbReference type="GO" id="GO:0016779">
    <property type="term" value="F:nucleotidyltransferase activity"/>
    <property type="evidence" value="ECO:0007669"/>
    <property type="project" value="UniProtKB-KW"/>
</dbReference>
<evidence type="ECO:0000256" key="7">
    <source>
        <dbReference type="ARBA" id="ARBA00022679"/>
    </source>
</evidence>
<keyword evidence="8" id="KW-0548">Nucleotidyltransferase</keyword>
<evidence type="ECO:0000256" key="11">
    <source>
        <dbReference type="ARBA" id="ARBA00022723"/>
    </source>
</evidence>
<evidence type="ECO:0000256" key="3">
    <source>
        <dbReference type="ARBA" id="ARBA00004147"/>
    </source>
</evidence>
<proteinExistence type="inferred from homology"/>
<keyword evidence="19" id="KW-0511">Multifunctional enzyme</keyword>
<evidence type="ECO:0000256" key="20">
    <source>
        <dbReference type="ARBA" id="ARBA00030754"/>
    </source>
</evidence>
<dbReference type="PROSITE" id="PS52020">
    <property type="entry name" value="CRESS_DNA_REP"/>
    <property type="match status" value="1"/>
</dbReference>
<keyword evidence="16" id="KW-0067">ATP-binding</keyword>
<dbReference type="GeneID" id="22974531"/>
<evidence type="ECO:0000256" key="18">
    <source>
        <dbReference type="ARBA" id="ARBA00023125"/>
    </source>
</evidence>
<evidence type="ECO:0000256" key="15">
    <source>
        <dbReference type="ARBA" id="ARBA00022806"/>
    </source>
</evidence>
<dbReference type="GO" id="GO:0046872">
    <property type="term" value="F:metal ion binding"/>
    <property type="evidence" value="ECO:0007669"/>
    <property type="project" value="UniProtKB-KW"/>
</dbReference>
<comment type="cofactor">
    <cofactor evidence="2">
        <name>Mg(2+)</name>
        <dbReference type="ChEBI" id="CHEBI:18420"/>
    </cofactor>
</comment>
<keyword evidence="11" id="KW-0479">Metal-binding</keyword>
<sequence>MSTTQTPSILKGGLARRKAGTNPKANRWCYTLNNPEFPIPWNETTQLYHIYGKEIAPGTGTPHHQGFICFKNQKYLTQVKELNDKAHWEIAKGTNQQASDYCKKEGDFIEKGTLPEDPQRLGAKANEVKWRLINDLAKAGNLAEIDIKYPKVWNTSYRNLKSIKVDHMKPLADLDEPCGVWLYGASGAGKTMKARTDYPNAYLKLPNKWWDGYQGEANVIIDDVDPNHAYMGYHLKIWADRYSHLAEVKGSTIVVRPRKLVITSQYRIKDIWASEPATMSALLRRFKEVYVDRKLWDNPIENAFKKQNAIAQVKINEAVAQIDKESTPEIPVEVISDDECTMLDALVAEAEEEAQKNKLKDKPTIGAKTEALKRCKAMSVEDYEKMKPIKLRPTNPHFPDPPLVFATPKRPSVIVKSPPSNRFIKNRRKSIVNRIKGKAQQAKYRYSRTTSSGEEESSDDMKESPDSMEDEDNSVPTNSDEDSDIQDIEPDSLVCSEELSQEDSMETMEVLDIGDSDPEEDISSDEY</sequence>
<feature type="compositionally biased region" description="Acidic residues" evidence="23">
    <location>
        <begin position="466"/>
        <end position="490"/>
    </location>
</feature>
<evidence type="ECO:0000256" key="12">
    <source>
        <dbReference type="ARBA" id="ARBA00022741"/>
    </source>
</evidence>
<evidence type="ECO:0000256" key="14">
    <source>
        <dbReference type="ARBA" id="ARBA00022801"/>
    </source>
</evidence>
<comment type="similarity">
    <text evidence="4">Belongs to the nanoviruses/circoviruses replication-associated protein family.</text>
</comment>
<dbReference type="EMBL" id="KM821764">
    <property type="protein sequence ID" value="AJD07553.1"/>
    <property type="molecule type" value="Genomic_DNA"/>
</dbReference>
<dbReference type="Pfam" id="PF00910">
    <property type="entry name" value="RNA_helicase"/>
    <property type="match status" value="1"/>
</dbReference>
<dbReference type="GO" id="GO:0003677">
    <property type="term" value="F:DNA binding"/>
    <property type="evidence" value="ECO:0007669"/>
    <property type="project" value="UniProtKB-KW"/>
</dbReference>
<keyword evidence="18" id="KW-0238">DNA-binding</keyword>
<evidence type="ECO:0000256" key="13">
    <source>
        <dbReference type="ARBA" id="ARBA00022759"/>
    </source>
</evidence>
<evidence type="ECO:0000256" key="9">
    <source>
        <dbReference type="ARBA" id="ARBA00022705"/>
    </source>
</evidence>
<evidence type="ECO:0000313" key="26">
    <source>
        <dbReference type="Proteomes" id="UP000207647"/>
    </source>
</evidence>
<dbReference type="InterPro" id="IPR027417">
    <property type="entry name" value="P-loop_NTPase"/>
</dbReference>
<comment type="cofactor">
    <cofactor evidence="1">
        <name>Mn(2+)</name>
        <dbReference type="ChEBI" id="CHEBI:29035"/>
    </cofactor>
</comment>
<keyword evidence="15" id="KW-0347">Helicase</keyword>
<accession>A0A0B4UGZ5</accession>
<evidence type="ECO:0000256" key="23">
    <source>
        <dbReference type="SAM" id="MobiDB-lite"/>
    </source>
</evidence>
<evidence type="ECO:0000256" key="4">
    <source>
        <dbReference type="ARBA" id="ARBA00008545"/>
    </source>
</evidence>
<dbReference type="InterPro" id="IPR049912">
    <property type="entry name" value="CRESS_DNA_REP"/>
</dbReference>
<evidence type="ECO:0000256" key="22">
    <source>
        <dbReference type="ARBA" id="ARBA00049360"/>
    </source>
</evidence>
<evidence type="ECO:0000256" key="21">
    <source>
        <dbReference type="ARBA" id="ARBA00032243"/>
    </source>
</evidence>
<dbReference type="GO" id="GO:0006260">
    <property type="term" value="P:DNA replication"/>
    <property type="evidence" value="ECO:0007669"/>
    <property type="project" value="UniProtKB-KW"/>
</dbReference>
<feature type="domain" description="CRESS-DNA virus Rep endonuclease" evidence="24">
    <location>
        <begin position="22"/>
        <end position="114"/>
    </location>
</feature>
<dbReference type="GO" id="GO:0000166">
    <property type="term" value="F:nucleotide binding"/>
    <property type="evidence" value="ECO:0007669"/>
    <property type="project" value="UniProtKB-KW"/>
</dbReference>
<evidence type="ECO:0000259" key="24">
    <source>
        <dbReference type="PROSITE" id="PS52020"/>
    </source>
</evidence>
<evidence type="ECO:0000256" key="17">
    <source>
        <dbReference type="ARBA" id="ARBA00023124"/>
    </source>
</evidence>
<keyword evidence="13" id="KW-0255">Endonuclease</keyword>
<keyword evidence="14" id="KW-0378">Hydrolase</keyword>
<evidence type="ECO:0000256" key="19">
    <source>
        <dbReference type="ARBA" id="ARBA00023268"/>
    </source>
</evidence>
<dbReference type="Proteomes" id="UP000207647">
    <property type="component" value="Segment"/>
</dbReference>
<name>A0A0B4UGZ5_9VIRU</name>
<evidence type="ECO:0000256" key="10">
    <source>
        <dbReference type="ARBA" id="ARBA00022722"/>
    </source>
</evidence>
<dbReference type="GO" id="GO:0042025">
    <property type="term" value="C:host cell nucleus"/>
    <property type="evidence" value="ECO:0007669"/>
    <property type="project" value="UniProtKB-SubCell"/>
</dbReference>
<evidence type="ECO:0000256" key="8">
    <source>
        <dbReference type="ARBA" id="ARBA00022695"/>
    </source>
</evidence>
<keyword evidence="9" id="KW-0235">DNA replication</keyword>
<dbReference type="RefSeq" id="YP_009117067.1">
    <property type="nucleotide sequence ID" value="NC_026274.1"/>
</dbReference>
<keyword evidence="12" id="KW-0547">Nucleotide-binding</keyword>
<feature type="compositionally biased region" description="Acidic residues" evidence="23">
    <location>
        <begin position="512"/>
        <end position="527"/>
    </location>
</feature>
<keyword evidence="6" id="KW-1048">Host nucleus</keyword>
<feature type="compositionally biased region" description="Basic residues" evidence="23">
    <location>
        <begin position="424"/>
        <end position="437"/>
    </location>
</feature>
<dbReference type="GO" id="GO:0004519">
    <property type="term" value="F:endonuclease activity"/>
    <property type="evidence" value="ECO:0007669"/>
    <property type="project" value="UniProtKB-KW"/>
</dbReference>
<dbReference type="GO" id="GO:0003723">
    <property type="term" value="F:RNA binding"/>
    <property type="evidence" value="ECO:0007669"/>
    <property type="project" value="InterPro"/>
</dbReference>